<evidence type="ECO:0000256" key="1">
    <source>
        <dbReference type="ARBA" id="ARBA00010476"/>
    </source>
</evidence>
<dbReference type="SUPFAM" id="SSF47144">
    <property type="entry name" value="HSC20 (HSCB), C-terminal oligomerisation domain"/>
    <property type="match status" value="1"/>
</dbReference>
<dbReference type="InterPro" id="IPR004640">
    <property type="entry name" value="HscB"/>
</dbReference>
<dbReference type="GO" id="GO:1990230">
    <property type="term" value="C:iron-sulfur cluster transfer complex"/>
    <property type="evidence" value="ECO:0007669"/>
    <property type="project" value="TreeGrafter"/>
</dbReference>
<dbReference type="GO" id="GO:0051087">
    <property type="term" value="F:protein-folding chaperone binding"/>
    <property type="evidence" value="ECO:0007669"/>
    <property type="project" value="InterPro"/>
</dbReference>
<proteinExistence type="inferred from homology"/>
<dbReference type="eggNOG" id="COG1076">
    <property type="taxonomic scope" value="Bacteria"/>
</dbReference>
<dbReference type="SMART" id="SM00271">
    <property type="entry name" value="DnaJ"/>
    <property type="match status" value="1"/>
</dbReference>
<comment type="function">
    <text evidence="4 7">Co-chaperone involved in the maturation of iron-sulfur cluster-containing proteins. Seems to help targeting proteins to be folded toward HscA.</text>
</comment>
<evidence type="ECO:0000259" key="8">
    <source>
        <dbReference type="PROSITE" id="PS50076"/>
    </source>
</evidence>
<dbReference type="EMBL" id="UHJC01000001">
    <property type="protein sequence ID" value="SUP84777.1"/>
    <property type="molecule type" value="Genomic_DNA"/>
</dbReference>
<gene>
    <name evidence="7 9" type="primary">hscB</name>
    <name evidence="9" type="ORF">NCTC8580_03233</name>
</gene>
<comment type="subunit">
    <text evidence="5 7">Interacts with HscA and stimulates its ATPase activity. Interacts with IscU.</text>
</comment>
<dbReference type="NCBIfam" id="NF003449">
    <property type="entry name" value="PRK05014.1"/>
    <property type="match status" value="1"/>
</dbReference>
<dbReference type="FunFam" id="1.10.287.110:FF:000008">
    <property type="entry name" value="Co-chaperone protein HscB"/>
    <property type="match status" value="1"/>
</dbReference>
<dbReference type="GO" id="GO:0044571">
    <property type="term" value="P:[2Fe-2S] cluster assembly"/>
    <property type="evidence" value="ECO:0007669"/>
    <property type="project" value="InterPro"/>
</dbReference>
<dbReference type="InterPro" id="IPR036869">
    <property type="entry name" value="J_dom_sf"/>
</dbReference>
<dbReference type="PANTHER" id="PTHR14021">
    <property type="entry name" value="IRON-SULFUR CLUSTER CO-CHAPERONE PROTEIN HSCB"/>
    <property type="match status" value="1"/>
</dbReference>
<evidence type="ECO:0000313" key="10">
    <source>
        <dbReference type="Proteomes" id="UP000255087"/>
    </source>
</evidence>
<dbReference type="RefSeq" id="WP_042820222.1">
    <property type="nucleotide sequence ID" value="NZ_CPWG01000001.1"/>
</dbReference>
<accession>A0A0T9J2N9</accession>
<dbReference type="InterPro" id="IPR036386">
    <property type="entry name" value="HscB_C_sf"/>
</dbReference>
<dbReference type="Pfam" id="PF07743">
    <property type="entry name" value="HSCB_C"/>
    <property type="match status" value="1"/>
</dbReference>
<dbReference type="SUPFAM" id="SSF46565">
    <property type="entry name" value="Chaperone J-domain"/>
    <property type="match status" value="1"/>
</dbReference>
<evidence type="ECO:0000256" key="7">
    <source>
        <dbReference type="HAMAP-Rule" id="MF_00682"/>
    </source>
</evidence>
<sequence>MDYFTLFGLPVRYLVDGNQLTTRYQELQRQFHPDRFATQPERERLASMQQAATINDAYQTLKHPLKRAEYMLSLQGFDLGNEQHTMRDTAFLMEQLELREELDAIERKPDAETLLAEFSRRVAQMTTTRTQQMVEQLDAQLWVQAADTVRKLRFLDKLQQQVEQLEERLFDDFA</sequence>
<evidence type="ECO:0000256" key="5">
    <source>
        <dbReference type="ARBA" id="ARBA00025986"/>
    </source>
</evidence>
<name>A0A0T9J2N9_YERPU</name>
<dbReference type="InterPro" id="IPR001623">
    <property type="entry name" value="DnaJ_domain"/>
</dbReference>
<dbReference type="Gene3D" id="1.20.1280.20">
    <property type="entry name" value="HscB, C-terminal domain"/>
    <property type="match status" value="1"/>
</dbReference>
<keyword evidence="3 7" id="KW-0143">Chaperone</keyword>
<evidence type="ECO:0000313" key="9">
    <source>
        <dbReference type="EMBL" id="SUP84777.1"/>
    </source>
</evidence>
<dbReference type="InterPro" id="IPR009073">
    <property type="entry name" value="HscB_oligo_C"/>
</dbReference>
<dbReference type="Pfam" id="PF00226">
    <property type="entry name" value="DnaJ"/>
    <property type="match status" value="1"/>
</dbReference>
<dbReference type="PANTHER" id="PTHR14021:SF15">
    <property type="entry name" value="IRON-SULFUR CLUSTER CO-CHAPERONE PROTEIN HSCB"/>
    <property type="match status" value="1"/>
</dbReference>
<dbReference type="AlphaFoldDB" id="A0A0T9J2N9"/>
<dbReference type="CDD" id="cd06257">
    <property type="entry name" value="DnaJ"/>
    <property type="match status" value="1"/>
</dbReference>
<dbReference type="NCBIfam" id="TIGR00714">
    <property type="entry name" value="hscB"/>
    <property type="match status" value="1"/>
</dbReference>
<evidence type="ECO:0000256" key="3">
    <source>
        <dbReference type="ARBA" id="ARBA00023186"/>
    </source>
</evidence>
<dbReference type="HAMAP" id="MF_00682">
    <property type="entry name" value="HscB"/>
    <property type="match status" value="1"/>
</dbReference>
<dbReference type="GO" id="GO:0051259">
    <property type="term" value="P:protein complex oligomerization"/>
    <property type="evidence" value="ECO:0007669"/>
    <property type="project" value="InterPro"/>
</dbReference>
<evidence type="ECO:0000256" key="6">
    <source>
        <dbReference type="ARBA" id="ARBA00030734"/>
    </source>
</evidence>
<evidence type="ECO:0000256" key="4">
    <source>
        <dbReference type="ARBA" id="ARBA00025596"/>
    </source>
</evidence>
<feature type="domain" description="J" evidence="8">
    <location>
        <begin position="2"/>
        <end position="74"/>
    </location>
</feature>
<dbReference type="Proteomes" id="UP000255087">
    <property type="component" value="Unassembled WGS sequence"/>
</dbReference>
<dbReference type="PROSITE" id="PS50076">
    <property type="entry name" value="DNAJ_2"/>
    <property type="match status" value="1"/>
</dbReference>
<protein>
    <recommendedName>
        <fullName evidence="2 7">Co-chaperone protein HscB</fullName>
    </recommendedName>
    <alternativeName>
        <fullName evidence="6 7">Hsc20</fullName>
    </alternativeName>
</protein>
<evidence type="ECO:0000256" key="2">
    <source>
        <dbReference type="ARBA" id="ARBA00017570"/>
    </source>
</evidence>
<dbReference type="Gene3D" id="1.10.287.110">
    <property type="entry name" value="DnaJ domain"/>
    <property type="match status" value="1"/>
</dbReference>
<organism evidence="9 10">
    <name type="scientific">Yersinia pseudotuberculosis</name>
    <dbReference type="NCBI Taxonomy" id="633"/>
    <lineage>
        <taxon>Bacteria</taxon>
        <taxon>Pseudomonadati</taxon>
        <taxon>Pseudomonadota</taxon>
        <taxon>Gammaproteobacteria</taxon>
        <taxon>Enterobacterales</taxon>
        <taxon>Yersiniaceae</taxon>
        <taxon>Yersinia</taxon>
    </lineage>
</organism>
<comment type="similarity">
    <text evidence="1 7">Belongs to the HscB family.</text>
</comment>
<dbReference type="GO" id="GO:0001671">
    <property type="term" value="F:ATPase activator activity"/>
    <property type="evidence" value="ECO:0007669"/>
    <property type="project" value="InterPro"/>
</dbReference>
<dbReference type="GO" id="GO:0006457">
    <property type="term" value="P:protein folding"/>
    <property type="evidence" value="ECO:0007669"/>
    <property type="project" value="UniProtKB-UniRule"/>
</dbReference>
<reference evidence="9 10" key="1">
    <citation type="submission" date="2018-06" db="EMBL/GenBank/DDBJ databases">
        <authorList>
            <consortium name="Pathogen Informatics"/>
            <person name="Doyle S."/>
        </authorList>
    </citation>
    <scope>NUCLEOTIDE SEQUENCE [LARGE SCALE GENOMIC DNA]</scope>
    <source>
        <strain evidence="9 10">NCTC8580</strain>
    </source>
</reference>